<organism evidence="2 3">
    <name type="scientific">Sulfurovum xiamenensis</name>
    <dbReference type="NCBI Taxonomy" id="3019066"/>
    <lineage>
        <taxon>Bacteria</taxon>
        <taxon>Pseudomonadati</taxon>
        <taxon>Campylobacterota</taxon>
        <taxon>Epsilonproteobacteria</taxon>
        <taxon>Campylobacterales</taxon>
        <taxon>Sulfurovaceae</taxon>
        <taxon>Sulfurovum</taxon>
    </lineage>
</organism>
<dbReference type="RefSeq" id="WP_289402302.1">
    <property type="nucleotide sequence ID" value="NZ_JAQIBC010000007.1"/>
</dbReference>
<evidence type="ECO:0008006" key="4">
    <source>
        <dbReference type="Google" id="ProtNLM"/>
    </source>
</evidence>
<protein>
    <recommendedName>
        <fullName evidence="4">DUF1574 domain-containing protein</fullName>
    </recommendedName>
</protein>
<dbReference type="Proteomes" id="UP001169066">
    <property type="component" value="Unassembled WGS sequence"/>
</dbReference>
<evidence type="ECO:0000313" key="2">
    <source>
        <dbReference type="EMBL" id="MDM5264395.1"/>
    </source>
</evidence>
<proteinExistence type="predicted"/>
<keyword evidence="1" id="KW-0812">Transmembrane</keyword>
<keyword evidence="3" id="KW-1185">Reference proteome</keyword>
<sequence>MNKMQWIRINFIIVCIGVSLIASFNYIIDRYGLNNMVHLEGINTNKISNTNITTRFQISTLSHGGYDTLLLGSSRIGVMDPKVVDRYLGGHSFSLGQPRSVTSIQYDLFLYALEFNTIKNVVYGIDFLSFNKNNMINTEYLDKEEKIKSRNREYNFDVYFSFDSFIKNLKFIKHNISGQDVSKIKEPAVYLPENGMRKHVVYIEALKNGTLDLDNEIHEHLRQYFGGKENNIYYNYTFSDKYLEYFKKIVRYCHDHDIRLWVYMPPMLGEHFDAIYAAGYFDEYEHYEKEIAKITDFIDFTGINTISMDKDNYWDSSHLREEFTPVVMARIFYDTSVKVPNDFGVLVTKENVDAHLDALRTQVRPYDIRPLLINNN</sequence>
<name>A0ABT7QTP6_9BACT</name>
<keyword evidence="1" id="KW-1133">Transmembrane helix</keyword>
<evidence type="ECO:0000256" key="1">
    <source>
        <dbReference type="SAM" id="Phobius"/>
    </source>
</evidence>
<dbReference type="EMBL" id="JAQIBC010000007">
    <property type="protein sequence ID" value="MDM5264395.1"/>
    <property type="molecule type" value="Genomic_DNA"/>
</dbReference>
<feature type="transmembrane region" description="Helical" evidence="1">
    <location>
        <begin position="6"/>
        <end position="28"/>
    </location>
</feature>
<gene>
    <name evidence="2" type="ORF">PF327_09325</name>
</gene>
<reference evidence="2" key="1">
    <citation type="submission" date="2023-01" db="EMBL/GenBank/DDBJ databases">
        <title>Sulfurovum sp. XTW-4 genome assembly.</title>
        <authorList>
            <person name="Wang J."/>
        </authorList>
    </citation>
    <scope>NUCLEOTIDE SEQUENCE</scope>
    <source>
        <strain evidence="2">XTW-4</strain>
    </source>
</reference>
<comment type="caution">
    <text evidence="2">The sequence shown here is derived from an EMBL/GenBank/DDBJ whole genome shotgun (WGS) entry which is preliminary data.</text>
</comment>
<evidence type="ECO:0000313" key="3">
    <source>
        <dbReference type="Proteomes" id="UP001169066"/>
    </source>
</evidence>
<keyword evidence="1" id="KW-0472">Membrane</keyword>
<accession>A0ABT7QTP6</accession>